<accession>A0AAE9Y1M8</accession>
<dbReference type="InterPro" id="IPR036331">
    <property type="entry name" value="Chagasin-like_sf"/>
</dbReference>
<dbReference type="InterPro" id="IPR018990">
    <property type="entry name" value="Prot_inh_I42_chagasin"/>
</dbReference>
<dbReference type="PANTHER" id="PTHR36530:SF1">
    <property type="entry name" value="AMOEBIASIN-1"/>
    <property type="match status" value="1"/>
</dbReference>
<keyword evidence="2" id="KW-0789">Thiol protease inhibitor</keyword>
<dbReference type="Proteomes" id="UP000001426">
    <property type="component" value="Chromosome"/>
</dbReference>
<name>A0AAE9Y1M8_RHOPA</name>
<dbReference type="Gene3D" id="2.60.40.2020">
    <property type="match status" value="1"/>
</dbReference>
<dbReference type="EMBL" id="CP116810">
    <property type="protein sequence ID" value="WCL92325.1"/>
    <property type="molecule type" value="Genomic_DNA"/>
</dbReference>
<dbReference type="PANTHER" id="PTHR36530">
    <property type="entry name" value="INHIBITOR OF CYSTEINE PEPTIDASE"/>
    <property type="match status" value="1"/>
</dbReference>
<organism evidence="4 5">
    <name type="scientific">Rhodopseudomonas palustris (strain ATCC BAA-98 / CGA009)</name>
    <dbReference type="NCBI Taxonomy" id="258594"/>
    <lineage>
        <taxon>Bacteria</taxon>
        <taxon>Pseudomonadati</taxon>
        <taxon>Pseudomonadota</taxon>
        <taxon>Alphaproteobacteria</taxon>
        <taxon>Hyphomicrobiales</taxon>
        <taxon>Nitrobacteraceae</taxon>
        <taxon>Rhodopseudomonas</taxon>
    </lineage>
</organism>
<dbReference type="GeneID" id="66893221"/>
<protein>
    <submittedName>
        <fullName evidence="4">Protease inhibitor I42 family protein</fullName>
    </submittedName>
</protein>
<evidence type="ECO:0000256" key="1">
    <source>
        <dbReference type="ARBA" id="ARBA00022690"/>
    </source>
</evidence>
<dbReference type="InterPro" id="IPR052781">
    <property type="entry name" value="Cys_protease_inhibitor_I42"/>
</dbReference>
<evidence type="ECO:0000313" key="4">
    <source>
        <dbReference type="EMBL" id="WCL92325.1"/>
    </source>
</evidence>
<sequence>MRESFKTVRALGLLGLLGLLAGTVLIAGVAPPRADDTAETLRLAVGGEASFSLKENPSTGYRWHLDTKASRNLDLVEISDAGYRQGGGDVVHQPMVGVPGTRSFRIIARKEGSATAVFDYLRDWENQAPAQRHTVTVEIAPR</sequence>
<reference evidence="4 5" key="1">
    <citation type="journal article" date="2004" name="Nat. Biotechnol.">
        <title>Complete genome sequence of the metabolically versatile photosynthetic bacterium Rhodopseudomonas palustris.</title>
        <authorList>
            <person name="Larimer F.W."/>
            <person name="Chain P."/>
            <person name="Hauser L."/>
            <person name="Lamerdin J."/>
            <person name="Malfatti S."/>
            <person name="Do L."/>
            <person name="Land M.L."/>
            <person name="Pelletier D.A."/>
            <person name="Beatty J.T."/>
            <person name="Lang A.S."/>
            <person name="Tabita F.R."/>
            <person name="Gibson J.L."/>
            <person name="Hanson T.E."/>
            <person name="Bobst C."/>
            <person name="Torres J.L."/>
            <person name="Peres C."/>
            <person name="Harrison F.H."/>
            <person name="Gibson J."/>
            <person name="Harwood C.S."/>
        </authorList>
    </citation>
    <scope>NUCLEOTIDE SEQUENCE [LARGE SCALE GENOMIC DNA]</scope>
    <source>
        <strain evidence="5">ATCC BAA-98 / CGA009</strain>
    </source>
</reference>
<proteinExistence type="predicted"/>
<dbReference type="AlphaFoldDB" id="A0AAE9Y1M8"/>
<feature type="domain" description="Proteinase inhibitor I42 chagasin" evidence="3">
    <location>
        <begin position="43"/>
        <end position="139"/>
    </location>
</feature>
<keyword evidence="5" id="KW-1185">Reference proteome</keyword>
<dbReference type="KEGG" id="rpa:TX73_011200"/>
<dbReference type="RefSeq" id="WP_042441520.1">
    <property type="nucleotide sequence ID" value="NZ_CP116810.1"/>
</dbReference>
<evidence type="ECO:0000256" key="2">
    <source>
        <dbReference type="ARBA" id="ARBA00022704"/>
    </source>
</evidence>
<evidence type="ECO:0000313" key="5">
    <source>
        <dbReference type="Proteomes" id="UP000001426"/>
    </source>
</evidence>
<evidence type="ECO:0000259" key="3">
    <source>
        <dbReference type="Pfam" id="PF09394"/>
    </source>
</evidence>
<dbReference type="GO" id="GO:0004869">
    <property type="term" value="F:cysteine-type endopeptidase inhibitor activity"/>
    <property type="evidence" value="ECO:0007669"/>
    <property type="project" value="UniProtKB-KW"/>
</dbReference>
<dbReference type="Pfam" id="PF09394">
    <property type="entry name" value="Inhibitor_I42"/>
    <property type="match status" value="1"/>
</dbReference>
<gene>
    <name evidence="4" type="ORF">TX73_011200</name>
</gene>
<keyword evidence="1 4" id="KW-0646">Protease inhibitor</keyword>
<dbReference type="SUPFAM" id="SSF141066">
    <property type="entry name" value="ICP-like"/>
    <property type="match status" value="1"/>
</dbReference>